<keyword evidence="4" id="KW-0769">Symport</keyword>
<keyword evidence="4" id="KW-0813">Transport</keyword>
<dbReference type="InterPro" id="IPR038770">
    <property type="entry name" value="Na+/solute_symporter_sf"/>
</dbReference>
<keyword evidence="5 7" id="KW-1133">Transmembrane helix</keyword>
<feature type="transmembrane region" description="Helical" evidence="7">
    <location>
        <begin position="531"/>
        <end position="554"/>
    </location>
</feature>
<dbReference type="WBParaSite" id="Smp_131350.1">
    <property type="protein sequence ID" value="Smp_131350.1"/>
    <property type="gene ID" value="Smp_131350"/>
</dbReference>
<protein>
    <submittedName>
        <fullName evidence="9">Sodium-bile acid cotransporter related</fullName>
    </submittedName>
</protein>
<feature type="transmembrane region" description="Helical" evidence="7">
    <location>
        <begin position="377"/>
        <end position="397"/>
    </location>
</feature>
<keyword evidence="6 7" id="KW-0472">Membrane</keyword>
<reference evidence="8" key="1">
    <citation type="journal article" date="2012" name="PLoS Negl. Trop. Dis.">
        <title>A systematically improved high quality genome and transcriptome of the human blood fluke Schistosoma mansoni.</title>
        <authorList>
            <person name="Protasio A.V."/>
            <person name="Tsai I.J."/>
            <person name="Babbage A."/>
            <person name="Nichol S."/>
            <person name="Hunt M."/>
            <person name="Aslett M.A."/>
            <person name="De Silva N."/>
            <person name="Velarde G.S."/>
            <person name="Anderson T.J."/>
            <person name="Clark R.C."/>
            <person name="Davidson C."/>
            <person name="Dillon G.P."/>
            <person name="Holroyd N.E."/>
            <person name="LoVerde P.T."/>
            <person name="Lloyd C."/>
            <person name="McQuillan J."/>
            <person name="Oliveira G."/>
            <person name="Otto T.D."/>
            <person name="Parker-Manuel S.J."/>
            <person name="Quail M.A."/>
            <person name="Wilson R.A."/>
            <person name="Zerlotini A."/>
            <person name="Dunne D.W."/>
            <person name="Berriman M."/>
        </authorList>
    </citation>
    <scope>NUCLEOTIDE SEQUENCE [LARGE SCALE GENOMIC DNA]</scope>
    <source>
        <strain evidence="8">Puerto Rican</strain>
    </source>
</reference>
<dbReference type="InParanoid" id="A0A3Q0KLU3"/>
<dbReference type="PANTHER" id="PTHR10361:SF28">
    <property type="entry name" value="P3 PROTEIN-RELATED"/>
    <property type="match status" value="1"/>
</dbReference>
<organism evidence="8 9">
    <name type="scientific">Schistosoma mansoni</name>
    <name type="common">Blood fluke</name>
    <dbReference type="NCBI Taxonomy" id="6183"/>
    <lineage>
        <taxon>Eukaryota</taxon>
        <taxon>Metazoa</taxon>
        <taxon>Spiralia</taxon>
        <taxon>Lophotrochozoa</taxon>
        <taxon>Platyhelminthes</taxon>
        <taxon>Trematoda</taxon>
        <taxon>Digenea</taxon>
        <taxon>Strigeidida</taxon>
        <taxon>Schistosomatoidea</taxon>
        <taxon>Schistosomatidae</taxon>
        <taxon>Schistosoma</taxon>
    </lineage>
</organism>
<dbReference type="Pfam" id="PF01758">
    <property type="entry name" value="SBF"/>
    <property type="match status" value="1"/>
</dbReference>
<proteinExistence type="inferred from homology"/>
<name>A0A3Q0KLU3_SCHMA</name>
<evidence type="ECO:0000256" key="7">
    <source>
        <dbReference type="SAM" id="Phobius"/>
    </source>
</evidence>
<dbReference type="Gene3D" id="1.20.1530.20">
    <property type="match status" value="1"/>
</dbReference>
<keyword evidence="3 7" id="KW-0812">Transmembrane</keyword>
<feature type="transmembrane region" description="Helical" evidence="7">
    <location>
        <begin position="597"/>
        <end position="614"/>
    </location>
</feature>
<comment type="subcellular location">
    <subcellularLocation>
        <location evidence="1">Membrane</location>
        <topology evidence="1">Multi-pass membrane protein</topology>
    </subcellularLocation>
</comment>
<feature type="transmembrane region" description="Helical" evidence="7">
    <location>
        <begin position="409"/>
        <end position="432"/>
    </location>
</feature>
<feature type="transmembrane region" description="Helical" evidence="7">
    <location>
        <begin position="468"/>
        <end position="494"/>
    </location>
</feature>
<dbReference type="PANTHER" id="PTHR10361">
    <property type="entry name" value="SODIUM-BILE ACID COTRANSPORTER"/>
    <property type="match status" value="1"/>
</dbReference>
<evidence type="ECO:0000313" key="8">
    <source>
        <dbReference type="Proteomes" id="UP000008854"/>
    </source>
</evidence>
<dbReference type="InterPro" id="IPR004710">
    <property type="entry name" value="Bilac:Na_transpt"/>
</dbReference>
<evidence type="ECO:0000256" key="1">
    <source>
        <dbReference type="ARBA" id="ARBA00004141"/>
    </source>
</evidence>
<reference evidence="9" key="2">
    <citation type="submission" date="2018-12" db="UniProtKB">
        <authorList>
            <consortium name="WormBaseParasite"/>
        </authorList>
    </citation>
    <scope>IDENTIFICATION</scope>
    <source>
        <strain evidence="9">Puerto Rican</strain>
    </source>
</reference>
<feature type="transmembrane region" description="Helical" evidence="7">
    <location>
        <begin position="626"/>
        <end position="654"/>
    </location>
</feature>
<evidence type="ECO:0000256" key="5">
    <source>
        <dbReference type="ARBA" id="ARBA00022989"/>
    </source>
</evidence>
<feature type="transmembrane region" description="Helical" evidence="7">
    <location>
        <begin position="683"/>
        <end position="703"/>
    </location>
</feature>
<sequence>MMTMINSMKVNSFSFCMIIFYHCILSNCNTLLHQHKRSIHSDFEQQPIMNTTITTSSSSSSSDLFRPLNCTVDYHIQLGLKPDNQHKEDTIFKHSTQTPILSVGAYQWIELTCTCCCKYTEQWEQIIKTQLTQSINQTVVINQSSVNNNKTATTLLYKITSSNGHVIALSLSKRIHSNIHLYHCDNTTDSTTYNNHNNSLCITLYLEIKCNTTNGFYIHAENLGHSQIITSLIWINSTSRKHIESLTKLTDSLHIIDEYYHQQNRSTTATSTTMTTTTITSSESMKQHQIQLKEETLYQLTNKGYTIIIQDPTQIKITEAKIYVPKQQVNYYDKLTDELVNSNNDSLIQDESHGIWKNYLWLTVLLRPQKFYIASDWSSAVIAFMLALSVGCCNDPIMIREQLNEPKAILTGLFCQLIIIPMMALGFGLVFGLDIDQAFGLFICSTVPAGGLAYLMTYLSHGDRQLSAALSLIASITDLVVMPLWAITVGWYWFNRPINIGKTFGWLMLIASAQSIGTLMRGCQPGLARAILTWITRPLLLLSGILLVTLGVYINHYAFNEVTQNLIFALLSLNICGFAIGWLVGLITNQGCARSRTLSTAASVFNGLLCIPLLRTCVHAPEGDLAAVAALWTVLFTPIPLAYHAVVTIVEKWLKSYIQNRRKQREEEKNCMATLIGGKQHEFGAASVAAVAAAAIAVTPAIATRNLSKNDKNSIIQSEKTISNDNEIDSSCVEQSPLPKAMVNSETMVKMHSSTVTTPANSNNHHCNTFTLNTIELDCENHEENARQHRFKHLYGEQLKSVDGELNLDSFANNNSNSLLDDNEKRSSGFITQQLRDKRTNWLTDFTGLKKQQQEERSNSTEIGMLTLTDPNISNQKGH</sequence>
<evidence type="ECO:0000313" key="9">
    <source>
        <dbReference type="WBParaSite" id="Smp_131350.1"/>
    </source>
</evidence>
<evidence type="ECO:0000256" key="2">
    <source>
        <dbReference type="ARBA" id="ARBA00006528"/>
    </source>
</evidence>
<evidence type="ECO:0000256" key="6">
    <source>
        <dbReference type="ARBA" id="ARBA00023136"/>
    </source>
</evidence>
<accession>A0A3Q0KLU3</accession>
<keyword evidence="8" id="KW-1185">Reference proteome</keyword>
<dbReference type="AlphaFoldDB" id="A0A3Q0KLU3"/>
<comment type="similarity">
    <text evidence="2">Belongs to the bile acid:sodium symporter (BASS) (TC 2.A.28) family.</text>
</comment>
<dbReference type="GO" id="GO:0015293">
    <property type="term" value="F:symporter activity"/>
    <property type="evidence" value="ECO:0007669"/>
    <property type="project" value="UniProtKB-KW"/>
</dbReference>
<evidence type="ECO:0000256" key="4">
    <source>
        <dbReference type="ARBA" id="ARBA00022847"/>
    </source>
</evidence>
<feature type="transmembrane region" description="Helical" evidence="7">
    <location>
        <begin position="438"/>
        <end position="456"/>
    </location>
</feature>
<feature type="transmembrane region" description="Helical" evidence="7">
    <location>
        <begin position="566"/>
        <end position="585"/>
    </location>
</feature>
<dbReference type="GO" id="GO:0016020">
    <property type="term" value="C:membrane"/>
    <property type="evidence" value="ECO:0007669"/>
    <property type="project" value="UniProtKB-SubCell"/>
</dbReference>
<evidence type="ECO:0000256" key="3">
    <source>
        <dbReference type="ARBA" id="ARBA00022692"/>
    </source>
</evidence>
<dbReference type="Proteomes" id="UP000008854">
    <property type="component" value="Unassembled WGS sequence"/>
</dbReference>
<dbReference type="InterPro" id="IPR002657">
    <property type="entry name" value="BilAc:Na_symport/Acr3"/>
</dbReference>